<keyword evidence="6" id="KW-0482">Metalloprotease</keyword>
<dbReference type="Pfam" id="PF00246">
    <property type="entry name" value="Peptidase_M14"/>
    <property type="match status" value="1"/>
</dbReference>
<evidence type="ECO:0000256" key="6">
    <source>
        <dbReference type="ARBA" id="ARBA00023049"/>
    </source>
</evidence>
<dbReference type="Proteomes" id="UP000708208">
    <property type="component" value="Unassembled WGS sequence"/>
</dbReference>
<evidence type="ECO:0000256" key="4">
    <source>
        <dbReference type="ARBA" id="ARBA00022801"/>
    </source>
</evidence>
<evidence type="ECO:0000259" key="8">
    <source>
        <dbReference type="PROSITE" id="PS52035"/>
    </source>
</evidence>
<evidence type="ECO:0000313" key="9">
    <source>
        <dbReference type="EMBL" id="CAG7822153.1"/>
    </source>
</evidence>
<keyword evidence="3" id="KW-0645">Protease</keyword>
<dbReference type="GO" id="GO:0004181">
    <property type="term" value="F:metallocarboxypeptidase activity"/>
    <property type="evidence" value="ECO:0007669"/>
    <property type="project" value="InterPro"/>
</dbReference>
<dbReference type="GO" id="GO:0006508">
    <property type="term" value="P:proteolysis"/>
    <property type="evidence" value="ECO:0007669"/>
    <property type="project" value="UniProtKB-KW"/>
</dbReference>
<gene>
    <name evidence="9" type="ORF">AFUS01_LOCUS32440</name>
</gene>
<comment type="caution">
    <text evidence="7">Lacks conserved residue(s) required for the propagation of feature annotation.</text>
</comment>
<dbReference type="PANTHER" id="PTHR11705:SF143">
    <property type="entry name" value="SLL0236 PROTEIN"/>
    <property type="match status" value="1"/>
</dbReference>
<feature type="domain" description="Peptidase M14" evidence="8">
    <location>
        <begin position="30"/>
        <end position="98"/>
    </location>
</feature>
<dbReference type="OrthoDB" id="3626597at2759"/>
<protein>
    <recommendedName>
        <fullName evidence="8">Peptidase M14 domain-containing protein</fullName>
    </recommendedName>
</protein>
<keyword evidence="10" id="KW-1185">Reference proteome</keyword>
<evidence type="ECO:0000313" key="10">
    <source>
        <dbReference type="Proteomes" id="UP000708208"/>
    </source>
</evidence>
<keyword evidence="4" id="KW-0378">Hydrolase</keyword>
<evidence type="ECO:0000256" key="5">
    <source>
        <dbReference type="ARBA" id="ARBA00022833"/>
    </source>
</evidence>
<organism evidence="9 10">
    <name type="scientific">Allacma fusca</name>
    <dbReference type="NCBI Taxonomy" id="39272"/>
    <lineage>
        <taxon>Eukaryota</taxon>
        <taxon>Metazoa</taxon>
        <taxon>Ecdysozoa</taxon>
        <taxon>Arthropoda</taxon>
        <taxon>Hexapoda</taxon>
        <taxon>Collembola</taxon>
        <taxon>Symphypleona</taxon>
        <taxon>Sminthuridae</taxon>
        <taxon>Allacma</taxon>
    </lineage>
</organism>
<proteinExistence type="inferred from homology"/>
<comment type="cofactor">
    <cofactor evidence="1">
        <name>Zn(2+)</name>
        <dbReference type="ChEBI" id="CHEBI:29105"/>
    </cofactor>
</comment>
<accession>A0A8J2KYM3</accession>
<dbReference type="GO" id="GO:0008270">
    <property type="term" value="F:zinc ion binding"/>
    <property type="evidence" value="ECO:0007669"/>
    <property type="project" value="InterPro"/>
</dbReference>
<comment type="similarity">
    <text evidence="2 7">Belongs to the peptidase M14 family.</text>
</comment>
<dbReference type="EMBL" id="CAJVCH010525476">
    <property type="protein sequence ID" value="CAG7822153.1"/>
    <property type="molecule type" value="Genomic_DNA"/>
</dbReference>
<sequence>MQVEDFVDDVQKLIDLESSSFNEGSLNWTSYGSLEQINEFLVEQNKKHPNITELFSIGKSHEGRDLLVLKISRGGAPKKTIWLDANIHAREWITSAVA</sequence>
<evidence type="ECO:0000256" key="1">
    <source>
        <dbReference type="ARBA" id="ARBA00001947"/>
    </source>
</evidence>
<dbReference type="InterPro" id="IPR000834">
    <property type="entry name" value="Peptidase_M14"/>
</dbReference>
<comment type="caution">
    <text evidence="9">The sequence shown here is derived from an EMBL/GenBank/DDBJ whole genome shotgun (WGS) entry which is preliminary data.</text>
</comment>
<feature type="non-terminal residue" evidence="9">
    <location>
        <position position="1"/>
    </location>
</feature>
<dbReference type="PANTHER" id="PTHR11705">
    <property type="entry name" value="PROTEASE FAMILY M14 CARBOXYPEPTIDASE A,B"/>
    <property type="match status" value="1"/>
</dbReference>
<evidence type="ECO:0000256" key="2">
    <source>
        <dbReference type="ARBA" id="ARBA00005988"/>
    </source>
</evidence>
<reference evidence="9" key="1">
    <citation type="submission" date="2021-06" db="EMBL/GenBank/DDBJ databases">
        <authorList>
            <person name="Hodson N. C."/>
            <person name="Mongue J. A."/>
            <person name="Jaron S. K."/>
        </authorList>
    </citation>
    <scope>NUCLEOTIDE SEQUENCE</scope>
</reference>
<dbReference type="PROSITE" id="PS52035">
    <property type="entry name" value="PEPTIDASE_M14"/>
    <property type="match status" value="1"/>
</dbReference>
<dbReference type="AlphaFoldDB" id="A0A8J2KYM3"/>
<evidence type="ECO:0000256" key="3">
    <source>
        <dbReference type="ARBA" id="ARBA00022670"/>
    </source>
</evidence>
<evidence type="ECO:0000256" key="7">
    <source>
        <dbReference type="PROSITE-ProRule" id="PRU01379"/>
    </source>
</evidence>
<name>A0A8J2KYM3_9HEXA</name>
<keyword evidence="5" id="KW-0862">Zinc</keyword>
<dbReference type="GO" id="GO:0005615">
    <property type="term" value="C:extracellular space"/>
    <property type="evidence" value="ECO:0007669"/>
    <property type="project" value="TreeGrafter"/>
</dbReference>